<evidence type="ECO:0000256" key="1">
    <source>
        <dbReference type="SAM" id="MobiDB-lite"/>
    </source>
</evidence>
<dbReference type="SUPFAM" id="SSF52540">
    <property type="entry name" value="P-loop containing nucleoside triphosphate hydrolases"/>
    <property type="match status" value="1"/>
</dbReference>
<dbReference type="Pfam" id="PF05729">
    <property type="entry name" value="NACHT"/>
    <property type="match status" value="1"/>
</dbReference>
<dbReference type="InterPro" id="IPR043504">
    <property type="entry name" value="Peptidase_S1_PA_chymotrypsin"/>
</dbReference>
<proteinExistence type="predicted"/>
<keyword evidence="4" id="KW-1185">Reference proteome</keyword>
<evidence type="ECO:0000259" key="2">
    <source>
        <dbReference type="PROSITE" id="PS50837"/>
    </source>
</evidence>
<dbReference type="SUPFAM" id="SSF50494">
    <property type="entry name" value="Trypsin-like serine proteases"/>
    <property type="match status" value="1"/>
</dbReference>
<dbReference type="AlphaFoldDB" id="A0A7G3UD22"/>
<dbReference type="RefSeq" id="WP_045852919.1">
    <property type="nucleotide sequence ID" value="NZ_CP029159.1"/>
</dbReference>
<dbReference type="Gene3D" id="3.40.50.300">
    <property type="entry name" value="P-loop containing nucleotide triphosphate hydrolases"/>
    <property type="match status" value="1"/>
</dbReference>
<dbReference type="InterPro" id="IPR007111">
    <property type="entry name" value="NACHT_NTPase"/>
</dbReference>
<evidence type="ECO:0000313" key="4">
    <source>
        <dbReference type="Proteomes" id="UP000005940"/>
    </source>
</evidence>
<dbReference type="Proteomes" id="UP000005940">
    <property type="component" value="Chromosome"/>
</dbReference>
<name>A0A7G3UD22_STRT9</name>
<dbReference type="Gene3D" id="2.40.10.10">
    <property type="entry name" value="Trypsin-like serine proteases"/>
    <property type="match status" value="1"/>
</dbReference>
<sequence>MRVVAVLGSQQGTGVLLTPRHVLTCAHVLNGRRGGPSVLHLTSSRPFPCDVVKVWPGRDAVLLRAGEDIVSADRLGRLRIAALTRDDPLHHIQTTGFPGHQRYGGNKLDFGQYTGTVLPAAGQARGALTLWLDHTPGPPSPDGRSPLAGLSGAPVLAGPVLLGIVAKVSGVHGQQLEAVPIEALASWAFGSLPATPRLERMSGFDPADAPFEERYADAVKAQYGKTEIFGIDELGVSESSWDLDTAYLSLEATGRDEELRRGPGKLSAGMREPLPDEPDAVTLRDFDDVVGVGVRSGPSLDDRPRRVEQLLGRSNRILLRGEAGAGKTTLVWWLAAHAACGTLPGELDELNGLVPLVVPMRSLRRLPDQKVAFPTPDELGHVAGLAVGRAPDGWAERILESGRGFLLVDGVDELPQDDRDRARAWLTRLLARYPDTRCLATVRPGAVERDWLTGEGFTDLLLLPMSDDDITAFVAAWHRAAHLEYAGRDQGRAAAEARRLDELRQQLTREFTGNRVLRDLARTPLLCAVICALHRKRRGRLPHTRWELYRATLDMLLGKRDRDRGIDAPEGLNIGVDEHRLLLQHIAVWLVRCGRTQFTPDEAVQRIDQATGYMPQVREQADARRILTHLINRSGLLQQRADDAIQFIHRTFQDYLAAKELAETDSVEEIVIRAGDELWRDVILLSVGHLDRRVGRLVNGLIDKVAPDGGPEDRALLILAGQCAANAVFLDAGTRARAEGAVRSVMPPRNEREVRLLAELGDYILPLLPGPSGDHYADRRVIRVYAFVGDESAIPRLGKFTEAERPGHVWALADAWSGFPARRYAHEVLSRVSLHNVNVPVTTREHLDLLKGLGSITIVTVYGDHSSDELHSGLPENGLFRVGLRGNTVLTDLRAVAERRSVLHLELEDCPALTSLSALSNQRLSSFTTDIQALSLPGPRPMVDQLHVLGNQEIPYRALESWMPQMLSLEGPARLSSLIGTANPIRSLRDLRLNRQVEIDSAGVLSSWIKRLGFHHFPSATELDIIARAFPELEALQFDLTAAPPYEIDLTPLHSAADQLRIKIFCTNPLQLTGHEHFGSRLTFPLLKPIPPEG</sequence>
<accession>A0A7G3UD22</accession>
<dbReference type="PROSITE" id="PS50837">
    <property type="entry name" value="NACHT"/>
    <property type="match status" value="1"/>
</dbReference>
<dbReference type="PANTHER" id="PTHR46844:SF1">
    <property type="entry name" value="SLR5058 PROTEIN"/>
    <property type="match status" value="1"/>
</dbReference>
<evidence type="ECO:0000313" key="3">
    <source>
        <dbReference type="EMBL" id="QKM68236.1"/>
    </source>
</evidence>
<dbReference type="EMBL" id="CP029159">
    <property type="protein sequence ID" value="QKM68236.1"/>
    <property type="molecule type" value="Genomic_DNA"/>
</dbReference>
<feature type="region of interest" description="Disordered" evidence="1">
    <location>
        <begin position="258"/>
        <end position="278"/>
    </location>
</feature>
<dbReference type="PANTHER" id="PTHR46844">
    <property type="entry name" value="SLR5058 PROTEIN"/>
    <property type="match status" value="1"/>
</dbReference>
<dbReference type="InterPro" id="IPR027417">
    <property type="entry name" value="P-loop_NTPase"/>
</dbReference>
<dbReference type="InterPro" id="IPR009003">
    <property type="entry name" value="Peptidase_S1_PA"/>
</dbReference>
<protein>
    <submittedName>
        <fullName evidence="3">NACHT domain-containing protein</fullName>
    </submittedName>
</protein>
<organism evidence="3 4">
    <name type="scientific">Streptomyces tsukubensis (strain DSM 42081 / NBRC 108919 / NRRL 18488 / 9993)</name>
    <dbReference type="NCBI Taxonomy" id="1114943"/>
    <lineage>
        <taxon>Bacteria</taxon>
        <taxon>Bacillati</taxon>
        <taxon>Actinomycetota</taxon>
        <taxon>Actinomycetes</taxon>
        <taxon>Kitasatosporales</taxon>
        <taxon>Streptomycetaceae</taxon>
        <taxon>Streptomyces</taxon>
    </lineage>
</organism>
<dbReference type="Pfam" id="PF13365">
    <property type="entry name" value="Trypsin_2"/>
    <property type="match status" value="1"/>
</dbReference>
<feature type="domain" description="NACHT" evidence="2">
    <location>
        <begin position="315"/>
        <end position="663"/>
    </location>
</feature>
<gene>
    <name evidence="3" type="ORF">STSU_014680</name>
</gene>
<reference evidence="3 4" key="1">
    <citation type="journal article" date="2012" name="J. Bacteriol.">
        <title>Draft genome of Streptomyces tsukubaensis NRRL 18488, the producer of the clinically important immunosuppressant tacrolimus (FK506).</title>
        <authorList>
            <person name="Barreiro C."/>
            <person name="Prieto C."/>
            <person name="Sola-Landa A."/>
            <person name="Solera E."/>
            <person name="Martinez-Castro M."/>
            <person name="Perez-Redondo R."/>
            <person name="Garcia-Estrada C."/>
            <person name="Aparicio J.F."/>
            <person name="Fernandez-Martinez L.T."/>
            <person name="Santos-Aberturas J."/>
            <person name="Salehi-Najafabadi Z."/>
            <person name="Rodriguez-Garcia A."/>
            <person name="Tauch A."/>
            <person name="Martin J.F."/>
        </authorList>
    </citation>
    <scope>NUCLEOTIDE SEQUENCE [LARGE SCALE GENOMIC DNA]</scope>
    <source>
        <strain evidence="4">DSM 42081 / NBRC 108919 / NRRL 18488 / 9993</strain>
    </source>
</reference>